<gene>
    <name evidence="2" type="ORF">CLV37_11194</name>
</gene>
<dbReference type="AlphaFoldDB" id="A0A2T0QZL7"/>
<keyword evidence="1" id="KW-0812">Transmembrane</keyword>
<feature type="transmembrane region" description="Helical" evidence="1">
    <location>
        <begin position="45"/>
        <end position="67"/>
    </location>
</feature>
<keyword evidence="1" id="KW-1133">Transmembrane helix</keyword>
<protein>
    <recommendedName>
        <fullName evidence="4">PknH-like protein</fullName>
    </recommendedName>
</protein>
<organism evidence="2 3">
    <name type="scientific">Kineococcus rhizosphaerae</name>
    <dbReference type="NCBI Taxonomy" id="559628"/>
    <lineage>
        <taxon>Bacteria</taxon>
        <taxon>Bacillati</taxon>
        <taxon>Actinomycetota</taxon>
        <taxon>Actinomycetes</taxon>
        <taxon>Kineosporiales</taxon>
        <taxon>Kineosporiaceae</taxon>
        <taxon>Kineococcus</taxon>
    </lineage>
</organism>
<sequence length="265" mass="26674">MRGVEDDPLVAALRRYDPADHPLGTEELLAGSRRRAARIRTRRRAGVAVLALALVAVPVGVGVNGGLPGGTSRTTVVAADPTTSGTPVDAAQVLPDATVAAVLPGAVRQPDAVEVAGGDVNAGLCTDVPFAAAPLLGGRTANWTETASRQGVTESVRRFSADGAVAYVQTARDQAASCAASAQETGPWTIVGDGSTGPDDLVTAYAVEQEDVDGKGGTLYRVRGVVERDGVVVDVSATLVRATPDGLSSTVADLAVGGLDAVLGG</sequence>
<name>A0A2T0QZL7_9ACTN</name>
<keyword evidence="1" id="KW-0472">Membrane</keyword>
<dbReference type="Proteomes" id="UP000238083">
    <property type="component" value="Unassembled WGS sequence"/>
</dbReference>
<keyword evidence="3" id="KW-1185">Reference proteome</keyword>
<reference evidence="2 3" key="1">
    <citation type="submission" date="2018-03" db="EMBL/GenBank/DDBJ databases">
        <title>Genomic Encyclopedia of Archaeal and Bacterial Type Strains, Phase II (KMG-II): from individual species to whole genera.</title>
        <authorList>
            <person name="Goeker M."/>
        </authorList>
    </citation>
    <scope>NUCLEOTIDE SEQUENCE [LARGE SCALE GENOMIC DNA]</scope>
    <source>
        <strain evidence="2 3">DSM 19711</strain>
    </source>
</reference>
<accession>A0A2T0QZL7</accession>
<comment type="caution">
    <text evidence="2">The sequence shown here is derived from an EMBL/GenBank/DDBJ whole genome shotgun (WGS) entry which is preliminary data.</text>
</comment>
<dbReference type="EMBL" id="PVZF01000011">
    <property type="protein sequence ID" value="PRY12138.1"/>
    <property type="molecule type" value="Genomic_DNA"/>
</dbReference>
<evidence type="ECO:0008006" key="4">
    <source>
        <dbReference type="Google" id="ProtNLM"/>
    </source>
</evidence>
<evidence type="ECO:0000256" key="1">
    <source>
        <dbReference type="SAM" id="Phobius"/>
    </source>
</evidence>
<proteinExistence type="predicted"/>
<evidence type="ECO:0000313" key="2">
    <source>
        <dbReference type="EMBL" id="PRY12138.1"/>
    </source>
</evidence>
<evidence type="ECO:0000313" key="3">
    <source>
        <dbReference type="Proteomes" id="UP000238083"/>
    </source>
</evidence>
<dbReference type="OrthoDB" id="5204150at2"/>